<evidence type="ECO:0000256" key="1">
    <source>
        <dbReference type="ARBA" id="ARBA00022741"/>
    </source>
</evidence>
<dbReference type="AlphaFoldDB" id="A0A9N9B341"/>
<dbReference type="Gene3D" id="3.40.50.300">
    <property type="entry name" value="P-loop containing nucleotide triphosphate hydrolases"/>
    <property type="match status" value="1"/>
</dbReference>
<accession>A0A9N9B341</accession>
<dbReference type="GO" id="GO:0033063">
    <property type="term" value="C:Rad51B-Rad51C-Rad51D-XRCC2 complex"/>
    <property type="evidence" value="ECO:0007669"/>
    <property type="project" value="InterPro"/>
</dbReference>
<dbReference type="SUPFAM" id="SSF52540">
    <property type="entry name" value="P-loop containing nucleoside triphosphate hydrolases"/>
    <property type="match status" value="1"/>
</dbReference>
<dbReference type="PANTHER" id="PTHR46456:SF1">
    <property type="entry name" value="DNA REPAIR PROTEIN RAD51 HOMOLOG 2"/>
    <property type="match status" value="1"/>
</dbReference>
<dbReference type="GO" id="GO:0000400">
    <property type="term" value="F:four-way junction DNA binding"/>
    <property type="evidence" value="ECO:0007669"/>
    <property type="project" value="TreeGrafter"/>
</dbReference>
<dbReference type="InterPro" id="IPR016467">
    <property type="entry name" value="DNA_recomb/repair_RecA-like"/>
</dbReference>
<gene>
    <name evidence="4" type="ORF">PBRASI_LOCUS5025</name>
</gene>
<dbReference type="GO" id="GO:0000724">
    <property type="term" value="P:double-strand break repair via homologous recombination"/>
    <property type="evidence" value="ECO:0007669"/>
    <property type="project" value="InterPro"/>
</dbReference>
<name>A0A9N9B341_9GLOM</name>
<evidence type="ECO:0000313" key="4">
    <source>
        <dbReference type="EMBL" id="CAG8549803.1"/>
    </source>
</evidence>
<dbReference type="GO" id="GO:0061982">
    <property type="term" value="P:meiosis I cell cycle process"/>
    <property type="evidence" value="ECO:0007669"/>
    <property type="project" value="UniProtKB-ARBA"/>
</dbReference>
<feature type="domain" description="RecA family profile 1" evidence="3">
    <location>
        <begin position="85"/>
        <end position="278"/>
    </location>
</feature>
<organism evidence="4 5">
    <name type="scientific">Paraglomus brasilianum</name>
    <dbReference type="NCBI Taxonomy" id="144538"/>
    <lineage>
        <taxon>Eukaryota</taxon>
        <taxon>Fungi</taxon>
        <taxon>Fungi incertae sedis</taxon>
        <taxon>Mucoromycota</taxon>
        <taxon>Glomeromycotina</taxon>
        <taxon>Glomeromycetes</taxon>
        <taxon>Paraglomerales</taxon>
        <taxon>Paraglomeraceae</taxon>
        <taxon>Paraglomus</taxon>
    </lineage>
</organism>
<dbReference type="InterPro" id="IPR027417">
    <property type="entry name" value="P-loop_NTPase"/>
</dbReference>
<dbReference type="EMBL" id="CAJVPI010000557">
    <property type="protein sequence ID" value="CAG8549803.1"/>
    <property type="molecule type" value="Genomic_DNA"/>
</dbReference>
<dbReference type="PANTHER" id="PTHR46456">
    <property type="entry name" value="DNA REPAIR PROTEIN RAD51 HOMOLOG 2"/>
    <property type="match status" value="1"/>
</dbReference>
<keyword evidence="5" id="KW-1185">Reference proteome</keyword>
<dbReference type="GO" id="GO:0005657">
    <property type="term" value="C:replication fork"/>
    <property type="evidence" value="ECO:0007669"/>
    <property type="project" value="TreeGrafter"/>
</dbReference>
<dbReference type="GO" id="GO:0005524">
    <property type="term" value="F:ATP binding"/>
    <property type="evidence" value="ECO:0007669"/>
    <property type="project" value="UniProtKB-KW"/>
</dbReference>
<dbReference type="PIRSF" id="PIRSF005856">
    <property type="entry name" value="Rad51"/>
    <property type="match status" value="1"/>
</dbReference>
<dbReference type="Proteomes" id="UP000789739">
    <property type="component" value="Unassembled WGS sequence"/>
</dbReference>
<proteinExistence type="predicted"/>
<dbReference type="PROSITE" id="PS50162">
    <property type="entry name" value="RECA_2"/>
    <property type="match status" value="1"/>
</dbReference>
<evidence type="ECO:0000259" key="3">
    <source>
        <dbReference type="PROSITE" id="PS50162"/>
    </source>
</evidence>
<reference evidence="4" key="1">
    <citation type="submission" date="2021-06" db="EMBL/GenBank/DDBJ databases">
        <authorList>
            <person name="Kallberg Y."/>
            <person name="Tangrot J."/>
            <person name="Rosling A."/>
        </authorList>
    </citation>
    <scope>NUCLEOTIDE SEQUENCE</scope>
    <source>
        <strain evidence="4">BR232B</strain>
    </source>
</reference>
<dbReference type="InterPro" id="IPR013632">
    <property type="entry name" value="Rad51_C"/>
</dbReference>
<dbReference type="OrthoDB" id="1861185at2759"/>
<evidence type="ECO:0000256" key="2">
    <source>
        <dbReference type="ARBA" id="ARBA00022840"/>
    </source>
</evidence>
<keyword evidence="1" id="KW-0547">Nucleotide-binding</keyword>
<sequence>MTSNRRLARMPPHLALTAGQLAKLALYPNGGIRTTKELLEKSKIELVENCDLDGEVVEDIKRKVSRWIVPKSVTVLSLLSSISFTPPFFTTCIPHLDAALNGGIPFSSVTEIVGPSRSGKTQFCMTMSVIATMPCEKGGLGGSVCFIDTEGTLDVDRLVEIASNRFPDYFNPLTPEGKSNLLRMTQNVHIMNAKSTQEVLQSLEGLQELIITHKIRLVLFDSVGYIVRKEFNNMTNEMKDRYSSPSLMGRSDMLIRESAMLKFLAESFRMAVVVTNQVIRYSRPNMISTSSNVRKRVCTRETNNSYHVTSVLGSGWAHSITTQLTLECFDNGVSGIGQGDATNNAKRVKITKSPIAPRKSFYYAIDKCGIVEIDMETNMRNNEVGSVVNYEGNGPF</sequence>
<dbReference type="Pfam" id="PF08423">
    <property type="entry name" value="Rad51"/>
    <property type="match status" value="1"/>
</dbReference>
<protein>
    <submittedName>
        <fullName evidence="4">2370_t:CDS:1</fullName>
    </submittedName>
</protein>
<dbReference type="InterPro" id="IPR030548">
    <property type="entry name" value="RAD51B"/>
</dbReference>
<dbReference type="GO" id="GO:0003690">
    <property type="term" value="F:double-stranded DNA binding"/>
    <property type="evidence" value="ECO:0007669"/>
    <property type="project" value="TreeGrafter"/>
</dbReference>
<comment type="caution">
    <text evidence="4">The sequence shown here is derived from an EMBL/GenBank/DDBJ whole genome shotgun (WGS) entry which is preliminary data.</text>
</comment>
<dbReference type="InterPro" id="IPR020588">
    <property type="entry name" value="RecA_ATP-bd"/>
</dbReference>
<keyword evidence="2" id="KW-0067">ATP-binding</keyword>
<dbReference type="GO" id="GO:0140664">
    <property type="term" value="F:ATP-dependent DNA damage sensor activity"/>
    <property type="evidence" value="ECO:0007669"/>
    <property type="project" value="InterPro"/>
</dbReference>
<dbReference type="GO" id="GO:0003697">
    <property type="term" value="F:single-stranded DNA binding"/>
    <property type="evidence" value="ECO:0007669"/>
    <property type="project" value="TreeGrafter"/>
</dbReference>
<evidence type="ECO:0000313" key="5">
    <source>
        <dbReference type="Proteomes" id="UP000789739"/>
    </source>
</evidence>